<name>A0A1F8DWJ5_9BACT</name>
<keyword evidence="3" id="KW-0812">Transmembrane</keyword>
<dbReference type="InterPro" id="IPR019734">
    <property type="entry name" value="TPR_rpt"/>
</dbReference>
<feature type="compositionally biased region" description="Basic and acidic residues" evidence="2">
    <location>
        <begin position="839"/>
        <end position="851"/>
    </location>
</feature>
<evidence type="ECO:0000256" key="2">
    <source>
        <dbReference type="SAM" id="MobiDB-lite"/>
    </source>
</evidence>
<evidence type="ECO:0000256" key="3">
    <source>
        <dbReference type="SAM" id="Phobius"/>
    </source>
</evidence>
<feature type="transmembrane region" description="Helical" evidence="3">
    <location>
        <begin position="497"/>
        <end position="519"/>
    </location>
</feature>
<feature type="transmembrane region" description="Helical" evidence="3">
    <location>
        <begin position="387"/>
        <end position="410"/>
    </location>
</feature>
<dbReference type="Proteomes" id="UP000177011">
    <property type="component" value="Unassembled WGS sequence"/>
</dbReference>
<feature type="transmembrane region" description="Helical" evidence="3">
    <location>
        <begin position="289"/>
        <end position="307"/>
    </location>
</feature>
<dbReference type="PANTHER" id="PTHR37422:SF23">
    <property type="entry name" value="TEICHURONIC ACID BIOSYNTHESIS PROTEIN TUAE"/>
    <property type="match status" value="1"/>
</dbReference>
<feature type="transmembrane region" description="Helical" evidence="3">
    <location>
        <begin position="422"/>
        <end position="440"/>
    </location>
</feature>
<feature type="transmembrane region" description="Helical" evidence="3">
    <location>
        <begin position="194"/>
        <end position="217"/>
    </location>
</feature>
<sequence>MDNQTIITEDVKADVSGGMLKNFAHMRGNLDAVAKYIVYAIAAFLPLWFLPAQVGIEFGREATFGILIIAAGILWLLAVLTSGEIRFQHSLLLYAGAALLLIGGLSTAFSVSWATSLIYSDAISEKVSTLLLGILLMVLIGGVLRSKGEAMVFLLTLVLAGGAAALFTAFQLLWGNSVWGWLAEFAGDKNFNVIGTMNGLSLFYSALLATSIGMVVSLKISEWKQWVRWALYASTLLYVVDILLINYRYSWIVLAGVAIVLFGLTFRNVGASRRATQNVGTTGATGLDWRYLFAIVLLVVSIFMYMFQPTVKQLNFPAEVSPAFRTTWKIGGSVLSEGPKQSLLGSGPGTFGLNWIKYKDPQVNQTIFWGVRFNQGFSWVSTLLSTVGILGAASMLLFFAGALFVFARALTKERKSPDDSSLMLGVGPLAGLVAVIIAAFVYPANFSFILLLFLFAGILSYVLSEKREAGEEAAEGKGIVQFLLDFSERHVKFDSQWMVFISSLVVIFLLSLGIAGVYFELNRVRAAVSATAGVSALNGGDTDAAAAKLEESLLFEPRNVNYANALVQVRIQRVANLIQRAAKGENVQIEFQQEVNRANEVIQNATNFLPMEPNLWRTRGALYELIIPFIPGAEGLSFESYRRAIEVSPSNPAAYVDFARAGLTFVDNVQLRIGQVQGSDRDQLIKAREDVLNEVKSVLEKGISVKADFAAAHFLLSQAAIRLGDVATAIRATENTKATAPFDIGVAFQLGLLYYQSGNLDASQGEFERAVSINKDYSNARYFLGLIYDRKGQKPAAIDQFEKIEVLNPDNAEVKLILQNLRAGRGALDQIVPPAAPPEQRKEPPVGTEGR</sequence>
<reference evidence="4 5" key="1">
    <citation type="journal article" date="2016" name="Nat. Commun.">
        <title>Thousands of microbial genomes shed light on interconnected biogeochemical processes in an aquifer system.</title>
        <authorList>
            <person name="Anantharaman K."/>
            <person name="Brown C.T."/>
            <person name="Hug L.A."/>
            <person name="Sharon I."/>
            <person name="Castelle C.J."/>
            <person name="Probst A.J."/>
            <person name="Thomas B.C."/>
            <person name="Singh A."/>
            <person name="Wilkins M.J."/>
            <person name="Karaoz U."/>
            <person name="Brodie E.L."/>
            <person name="Williams K.H."/>
            <person name="Hubbard S.S."/>
            <person name="Banfield J.F."/>
        </authorList>
    </citation>
    <scope>NUCLEOTIDE SEQUENCE [LARGE SCALE GENOMIC DNA]</scope>
</reference>
<dbReference type="SUPFAM" id="SSF48452">
    <property type="entry name" value="TPR-like"/>
    <property type="match status" value="2"/>
</dbReference>
<keyword evidence="1" id="KW-0802">TPR repeat</keyword>
<dbReference type="AlphaFoldDB" id="A0A1F8DWJ5"/>
<evidence type="ECO:0000256" key="1">
    <source>
        <dbReference type="PROSITE-ProRule" id="PRU00339"/>
    </source>
</evidence>
<dbReference type="PANTHER" id="PTHR37422">
    <property type="entry name" value="TEICHURONIC ACID BIOSYNTHESIS PROTEIN TUAE"/>
    <property type="match status" value="1"/>
</dbReference>
<protein>
    <submittedName>
        <fullName evidence="4">Uncharacterized protein</fullName>
    </submittedName>
</protein>
<keyword evidence="3" id="KW-1133">Transmembrane helix</keyword>
<feature type="region of interest" description="Disordered" evidence="2">
    <location>
        <begin position="829"/>
        <end position="851"/>
    </location>
</feature>
<proteinExistence type="predicted"/>
<feature type="transmembrane region" description="Helical" evidence="3">
    <location>
        <begin position="251"/>
        <end position="269"/>
    </location>
</feature>
<dbReference type="PROSITE" id="PS50005">
    <property type="entry name" value="TPR"/>
    <property type="match status" value="2"/>
</dbReference>
<accession>A0A1F8DWJ5</accession>
<evidence type="ECO:0000313" key="5">
    <source>
        <dbReference type="Proteomes" id="UP000177011"/>
    </source>
</evidence>
<feature type="transmembrane region" description="Helical" evidence="3">
    <location>
        <begin position="92"/>
        <end position="115"/>
    </location>
</feature>
<dbReference type="InterPro" id="IPR051533">
    <property type="entry name" value="WaaL-like"/>
</dbReference>
<comment type="caution">
    <text evidence="4">The sequence shown here is derived from an EMBL/GenBank/DDBJ whole genome shotgun (WGS) entry which is preliminary data.</text>
</comment>
<gene>
    <name evidence="4" type="ORF">A2935_03170</name>
</gene>
<feature type="transmembrane region" description="Helical" evidence="3">
    <location>
        <begin position="127"/>
        <end position="144"/>
    </location>
</feature>
<evidence type="ECO:0000313" key="4">
    <source>
        <dbReference type="EMBL" id="OGM92419.1"/>
    </source>
</evidence>
<feature type="transmembrane region" description="Helical" evidence="3">
    <location>
        <begin position="62"/>
        <end position="80"/>
    </location>
</feature>
<feature type="transmembrane region" description="Helical" evidence="3">
    <location>
        <begin position="36"/>
        <end position="56"/>
    </location>
</feature>
<dbReference type="Pfam" id="PF13432">
    <property type="entry name" value="TPR_16"/>
    <property type="match status" value="1"/>
</dbReference>
<feature type="repeat" description="TPR" evidence="1">
    <location>
        <begin position="778"/>
        <end position="811"/>
    </location>
</feature>
<feature type="transmembrane region" description="Helical" evidence="3">
    <location>
        <begin position="229"/>
        <end position="245"/>
    </location>
</feature>
<dbReference type="EMBL" id="MGIS01000022">
    <property type="protein sequence ID" value="OGM92419.1"/>
    <property type="molecule type" value="Genomic_DNA"/>
</dbReference>
<feature type="transmembrane region" description="Helical" evidence="3">
    <location>
        <begin position="446"/>
        <end position="463"/>
    </location>
</feature>
<feature type="repeat" description="TPR" evidence="1">
    <location>
        <begin position="744"/>
        <end position="777"/>
    </location>
</feature>
<keyword evidence="3" id="KW-0472">Membrane</keyword>
<organism evidence="4 5">
    <name type="scientific">Candidatus Wolfebacteria bacterium RIFCSPLOWO2_01_FULL_47_17b</name>
    <dbReference type="NCBI Taxonomy" id="1802558"/>
    <lineage>
        <taxon>Bacteria</taxon>
        <taxon>Candidatus Wolfeibacteriota</taxon>
    </lineage>
</organism>
<dbReference type="InterPro" id="IPR011990">
    <property type="entry name" value="TPR-like_helical_dom_sf"/>
</dbReference>
<dbReference type="Gene3D" id="1.25.40.10">
    <property type="entry name" value="Tetratricopeptide repeat domain"/>
    <property type="match status" value="2"/>
</dbReference>
<dbReference type="SMART" id="SM00028">
    <property type="entry name" value="TPR"/>
    <property type="match status" value="4"/>
</dbReference>
<feature type="transmembrane region" description="Helical" evidence="3">
    <location>
        <begin position="151"/>
        <end position="174"/>
    </location>
</feature>